<evidence type="ECO:0000313" key="2">
    <source>
        <dbReference type="Proteomes" id="UP000663848"/>
    </source>
</evidence>
<dbReference type="Proteomes" id="UP000663848">
    <property type="component" value="Unassembled WGS sequence"/>
</dbReference>
<organism evidence="1 2">
    <name type="scientific">Rotaria socialis</name>
    <dbReference type="NCBI Taxonomy" id="392032"/>
    <lineage>
        <taxon>Eukaryota</taxon>
        <taxon>Metazoa</taxon>
        <taxon>Spiralia</taxon>
        <taxon>Gnathifera</taxon>
        <taxon>Rotifera</taxon>
        <taxon>Eurotatoria</taxon>
        <taxon>Bdelloidea</taxon>
        <taxon>Philodinida</taxon>
        <taxon>Philodinidae</taxon>
        <taxon>Rotaria</taxon>
    </lineage>
</organism>
<dbReference type="EMBL" id="CAJOBR010049638">
    <property type="protein sequence ID" value="CAF5047656.1"/>
    <property type="molecule type" value="Genomic_DNA"/>
</dbReference>
<name>A0A822CNJ9_9BILA</name>
<reference evidence="1" key="1">
    <citation type="submission" date="2021-02" db="EMBL/GenBank/DDBJ databases">
        <authorList>
            <person name="Nowell W R."/>
        </authorList>
    </citation>
    <scope>NUCLEOTIDE SEQUENCE</scope>
</reference>
<dbReference type="AlphaFoldDB" id="A0A822CNJ9"/>
<protein>
    <submittedName>
        <fullName evidence="1">Uncharacterized protein</fullName>
    </submittedName>
</protein>
<accession>A0A822CNJ9</accession>
<sequence>MLEQRILRQFLPLNFDQFENITAPDFYSPPIYDRTLVDMQNKRRTILKQGKRTLLNIFYAAYEYKVDEQEEQYQQSLNQFELQSCT</sequence>
<evidence type="ECO:0000313" key="1">
    <source>
        <dbReference type="EMBL" id="CAF5047656.1"/>
    </source>
</evidence>
<proteinExistence type="predicted"/>
<gene>
    <name evidence="1" type="ORF">QYT958_LOCUS41842</name>
</gene>
<comment type="caution">
    <text evidence="1">The sequence shown here is derived from an EMBL/GenBank/DDBJ whole genome shotgun (WGS) entry which is preliminary data.</text>
</comment>
<feature type="non-terminal residue" evidence="1">
    <location>
        <position position="86"/>
    </location>
</feature>